<comment type="caution">
    <text evidence="1">The sequence shown here is derived from an EMBL/GenBank/DDBJ whole genome shotgun (WGS) entry which is preliminary data.</text>
</comment>
<keyword evidence="2" id="KW-1185">Reference proteome</keyword>
<reference evidence="2" key="1">
    <citation type="submission" date="2016-07" db="EMBL/GenBank/DDBJ databases">
        <authorList>
            <person name="Florea S."/>
            <person name="Webb J.S."/>
            <person name="Jaromczyk J."/>
            <person name="Schardl C.L."/>
        </authorList>
    </citation>
    <scope>NUCLEOTIDE SEQUENCE [LARGE SCALE GENOMIC DNA]</scope>
    <source>
        <strain evidence="2">Z6</strain>
    </source>
</reference>
<dbReference type="EMBL" id="LWDV01000009">
    <property type="protein sequence ID" value="OCL26118.1"/>
    <property type="molecule type" value="Genomic_DNA"/>
</dbReference>
<accession>A0A1C0A7C7</accession>
<gene>
    <name evidence="1" type="ORF">U472_08870</name>
</gene>
<organism evidence="1 2">
    <name type="scientific">Orenia metallireducens</name>
    <dbReference type="NCBI Taxonomy" id="1413210"/>
    <lineage>
        <taxon>Bacteria</taxon>
        <taxon>Bacillati</taxon>
        <taxon>Bacillota</taxon>
        <taxon>Clostridia</taxon>
        <taxon>Halanaerobiales</taxon>
        <taxon>Halobacteroidaceae</taxon>
        <taxon>Orenia</taxon>
    </lineage>
</organism>
<evidence type="ECO:0000313" key="1">
    <source>
        <dbReference type="EMBL" id="OCL26118.1"/>
    </source>
</evidence>
<reference evidence="1 2" key="2">
    <citation type="submission" date="2016-08" db="EMBL/GenBank/DDBJ databases">
        <title>Orenia metallireducens sp. nov. strain Z6, a Novel Metal-reducing Firmicute from the Deep Subsurface.</title>
        <authorList>
            <person name="Maxim B.I."/>
            <person name="Kenneth K."/>
            <person name="Flynn T.M."/>
            <person name="Oloughlin E.J."/>
            <person name="Locke R.A."/>
            <person name="Weber J.R."/>
            <person name="Egan S.M."/>
            <person name="Mackie R.I."/>
            <person name="Cann I.K."/>
        </authorList>
    </citation>
    <scope>NUCLEOTIDE SEQUENCE [LARGE SCALE GENOMIC DNA]</scope>
    <source>
        <strain evidence="1 2">Z6</strain>
    </source>
</reference>
<proteinExistence type="predicted"/>
<sequence length="99" mass="11620">MEKSSSGKKTTLRGILILEGPLRAVYFCTQGYHSERNITSFKVHYHKSKQTYEFYLRGYKATPSWQGQPRTKTLRGFTENKMIFPFVQKQLKQPSLEKI</sequence>
<dbReference type="Proteomes" id="UP000093514">
    <property type="component" value="Unassembled WGS sequence"/>
</dbReference>
<dbReference type="AlphaFoldDB" id="A0A1C0A7C7"/>
<name>A0A1C0A7C7_9FIRM</name>
<evidence type="ECO:0000313" key="2">
    <source>
        <dbReference type="Proteomes" id="UP000093514"/>
    </source>
</evidence>
<protein>
    <submittedName>
        <fullName evidence="1">Uncharacterized protein</fullName>
    </submittedName>
</protein>